<comment type="pathway">
    <text evidence="1">Secondary metabolite biosynthesis.</text>
</comment>
<reference evidence="5" key="1">
    <citation type="submission" date="2022-08" db="EMBL/GenBank/DDBJ databases">
        <authorList>
            <consortium name="DOE Joint Genome Institute"/>
            <person name="Min B."/>
            <person name="Riley R."/>
            <person name="Sierra-Patev S."/>
            <person name="Naranjo-Ortiz M."/>
            <person name="Looney B."/>
            <person name="Konkel Z."/>
            <person name="Slot J.C."/>
            <person name="Sakamoto Y."/>
            <person name="Steenwyk J.L."/>
            <person name="Rokas A."/>
            <person name="Carro J."/>
            <person name="Camarero S."/>
            <person name="Ferreira P."/>
            <person name="Molpeceres G."/>
            <person name="Ruiz-Duenas F.J."/>
            <person name="Serrano A."/>
            <person name="Henrissat B."/>
            <person name="Drula E."/>
            <person name="Hughes K.W."/>
            <person name="Mata J.L."/>
            <person name="Ishikawa N.K."/>
            <person name="Vargas-Isla R."/>
            <person name="Ushijima S."/>
            <person name="Smith C.A."/>
            <person name="Ahrendt S."/>
            <person name="Andreopoulos W."/>
            <person name="He G."/>
            <person name="Labutti K."/>
            <person name="Lipzen A."/>
            <person name="Ng V."/>
            <person name="Sandor L."/>
            <person name="Barry K."/>
            <person name="Martinez A.T."/>
            <person name="Xiao Y."/>
            <person name="Gibbons J.G."/>
            <person name="Terashima K."/>
            <person name="Hibbett D.S."/>
            <person name="Grigoriev I.V."/>
        </authorList>
    </citation>
    <scope>NUCLEOTIDE SEQUENCE</scope>
    <source>
        <strain evidence="5">TFB9207</strain>
    </source>
</reference>
<dbReference type="SUPFAM" id="SSF53335">
    <property type="entry name" value="S-adenosyl-L-methionine-dependent methyltransferases"/>
    <property type="match status" value="1"/>
</dbReference>
<evidence type="ECO:0000256" key="4">
    <source>
        <dbReference type="ARBA" id="ARBA00038314"/>
    </source>
</evidence>
<name>A0AA38UHV6_9AGAR</name>
<evidence type="ECO:0000256" key="2">
    <source>
        <dbReference type="ARBA" id="ARBA00022679"/>
    </source>
</evidence>
<keyword evidence="2" id="KW-0808">Transferase</keyword>
<evidence type="ECO:0000256" key="1">
    <source>
        <dbReference type="ARBA" id="ARBA00005179"/>
    </source>
</evidence>
<comment type="similarity">
    <text evidence="4">Belongs to the class I-like SAM-binding methyltransferase superfamily.</text>
</comment>
<dbReference type="PANTHER" id="PTHR35897:SF1">
    <property type="entry name" value="METHYLTRANSFERASE AUSD"/>
    <property type="match status" value="1"/>
</dbReference>
<comment type="caution">
    <text evidence="5">The sequence shown here is derived from an EMBL/GenBank/DDBJ whole genome shotgun (WGS) entry which is preliminary data.</text>
</comment>
<dbReference type="Gene3D" id="3.40.50.150">
    <property type="entry name" value="Vaccinia Virus protein VP39"/>
    <property type="match status" value="1"/>
</dbReference>
<evidence type="ECO:0008006" key="7">
    <source>
        <dbReference type="Google" id="ProtNLM"/>
    </source>
</evidence>
<protein>
    <recommendedName>
        <fullName evidence="7">Methyltransferase domain-containing protein</fullName>
    </recommendedName>
</protein>
<accession>A0AA38UHV6</accession>
<dbReference type="InterPro" id="IPR029063">
    <property type="entry name" value="SAM-dependent_MTases_sf"/>
</dbReference>
<evidence type="ECO:0000313" key="5">
    <source>
        <dbReference type="EMBL" id="KAJ3841979.1"/>
    </source>
</evidence>
<dbReference type="AlphaFoldDB" id="A0AA38UHV6"/>
<proteinExistence type="inferred from homology"/>
<dbReference type="GO" id="GO:0016740">
    <property type="term" value="F:transferase activity"/>
    <property type="evidence" value="ECO:0007669"/>
    <property type="project" value="UniProtKB-KW"/>
</dbReference>
<dbReference type="EMBL" id="MU806021">
    <property type="protein sequence ID" value="KAJ3841979.1"/>
    <property type="molecule type" value="Genomic_DNA"/>
</dbReference>
<dbReference type="InterPro" id="IPR051654">
    <property type="entry name" value="Meroterpenoid_MTases"/>
</dbReference>
<evidence type="ECO:0000256" key="3">
    <source>
        <dbReference type="ARBA" id="ARBA00022691"/>
    </source>
</evidence>
<evidence type="ECO:0000313" key="6">
    <source>
        <dbReference type="Proteomes" id="UP001163846"/>
    </source>
</evidence>
<keyword evidence="3" id="KW-0949">S-adenosyl-L-methionine</keyword>
<sequence>MRLQEESLKLPVSQLDVSLYHLDDESKAFFKRETGIQDDDEVKAHIVAVQNKAYSVFQYPCFRTFDFVKSTMGEHPMYAHLLELGKQRNNAIFLDLACCFGQDARKAVRDGYPVQNILASDLRAEFWSLGHELFRSDDNSFPAAFIQGDIFDKSFLDPTALPPKETHAETNIPPLKSLTSLNPLRSYLSACYCGNLFHLFDEDAQRQLAKALAGLLSPEPGSMIFGAHLALAKKGMMKTTGIDGFMFCHSPDSWKELWQSIFGKDAVEVTAELRVYPLKIADTIGVAAGDDTPVIYMDWSVLRK</sequence>
<dbReference type="Proteomes" id="UP001163846">
    <property type="component" value="Unassembled WGS sequence"/>
</dbReference>
<dbReference type="PANTHER" id="PTHR35897">
    <property type="entry name" value="METHYLTRANSFERASE AUSD"/>
    <property type="match status" value="1"/>
</dbReference>
<keyword evidence="6" id="KW-1185">Reference proteome</keyword>
<gene>
    <name evidence="5" type="ORF">F5878DRAFT_608966</name>
</gene>
<organism evidence="5 6">
    <name type="scientific">Lentinula raphanica</name>
    <dbReference type="NCBI Taxonomy" id="153919"/>
    <lineage>
        <taxon>Eukaryota</taxon>
        <taxon>Fungi</taxon>
        <taxon>Dikarya</taxon>
        <taxon>Basidiomycota</taxon>
        <taxon>Agaricomycotina</taxon>
        <taxon>Agaricomycetes</taxon>
        <taxon>Agaricomycetidae</taxon>
        <taxon>Agaricales</taxon>
        <taxon>Marasmiineae</taxon>
        <taxon>Omphalotaceae</taxon>
        <taxon>Lentinula</taxon>
    </lineage>
</organism>